<protein>
    <submittedName>
        <fullName evidence="1">Peptidyl-prolyl cis-trans isomerase Pin1</fullName>
        <ecNumber evidence="1">5.2.1.8</ecNumber>
    </submittedName>
</protein>
<evidence type="ECO:0000313" key="2">
    <source>
        <dbReference type="Proteomes" id="UP001281147"/>
    </source>
</evidence>
<dbReference type="Proteomes" id="UP001281147">
    <property type="component" value="Unassembled WGS sequence"/>
</dbReference>
<keyword evidence="1" id="KW-0413">Isomerase</keyword>
<accession>A0ACC3NJI9</accession>
<gene>
    <name evidence="1" type="primary">pin1_1</name>
    <name evidence="1" type="ORF">LTR37_005296</name>
</gene>
<dbReference type="EMBL" id="JAUTXU010000033">
    <property type="protein sequence ID" value="KAK3718181.1"/>
    <property type="molecule type" value="Genomic_DNA"/>
</dbReference>
<dbReference type="EC" id="5.2.1.8" evidence="1"/>
<organism evidence="1 2">
    <name type="scientific">Vermiconidia calcicola</name>
    <dbReference type="NCBI Taxonomy" id="1690605"/>
    <lineage>
        <taxon>Eukaryota</taxon>
        <taxon>Fungi</taxon>
        <taxon>Dikarya</taxon>
        <taxon>Ascomycota</taxon>
        <taxon>Pezizomycotina</taxon>
        <taxon>Dothideomycetes</taxon>
        <taxon>Dothideomycetidae</taxon>
        <taxon>Mycosphaerellales</taxon>
        <taxon>Extremaceae</taxon>
        <taxon>Vermiconidia</taxon>
    </lineage>
</organism>
<evidence type="ECO:0000313" key="1">
    <source>
        <dbReference type="EMBL" id="KAK3718181.1"/>
    </source>
</evidence>
<name>A0ACC3NJI9_9PEZI</name>
<comment type="caution">
    <text evidence="1">The sequence shown here is derived from an EMBL/GenBank/DDBJ whole genome shotgun (WGS) entry which is preliminary data.</text>
</comment>
<sequence length="60" mass="6510">MQKEFEEASFTLKPGEISQVVQTASGLHLIESLNRVCVARFLAALSENGDFGATSLRNTP</sequence>
<proteinExistence type="predicted"/>
<reference evidence="1" key="1">
    <citation type="submission" date="2023-07" db="EMBL/GenBank/DDBJ databases">
        <title>Black Yeasts Isolated from many extreme environments.</title>
        <authorList>
            <person name="Coleine C."/>
            <person name="Stajich J.E."/>
            <person name="Selbmann L."/>
        </authorList>
    </citation>
    <scope>NUCLEOTIDE SEQUENCE</scope>
    <source>
        <strain evidence="1">CCFEE 5714</strain>
    </source>
</reference>
<keyword evidence="2" id="KW-1185">Reference proteome</keyword>